<evidence type="ECO:0000313" key="4">
    <source>
        <dbReference type="Proteomes" id="UP000593573"/>
    </source>
</evidence>
<evidence type="ECO:0000256" key="1">
    <source>
        <dbReference type="SAM" id="MobiDB-lite"/>
    </source>
</evidence>
<feature type="region of interest" description="Disordered" evidence="1">
    <location>
        <begin position="1"/>
        <end position="87"/>
    </location>
</feature>
<reference evidence="3 4" key="1">
    <citation type="journal article" date="2019" name="Genome Biol. Evol.">
        <title>Insights into the evolution of the New World diploid cottons (Gossypium, subgenus Houzingenia) based on genome sequencing.</title>
        <authorList>
            <person name="Grover C.E."/>
            <person name="Arick M.A. 2nd"/>
            <person name="Thrash A."/>
            <person name="Conover J.L."/>
            <person name="Sanders W.S."/>
            <person name="Peterson D.G."/>
            <person name="Frelichowski J.E."/>
            <person name="Scheffler J.A."/>
            <person name="Scheffler B.E."/>
            <person name="Wendel J.F."/>
        </authorList>
    </citation>
    <scope>NUCLEOTIDE SEQUENCE [LARGE SCALE GENOMIC DNA]</scope>
    <source>
        <strain evidence="3">57</strain>
        <tissue evidence="3">Leaf</tissue>
    </source>
</reference>
<feature type="transmembrane region" description="Helical" evidence="2">
    <location>
        <begin position="234"/>
        <end position="251"/>
    </location>
</feature>
<name>A0A7J8TTA6_9ROSI</name>
<evidence type="ECO:0000313" key="3">
    <source>
        <dbReference type="EMBL" id="MBA0641373.1"/>
    </source>
</evidence>
<comment type="caution">
    <text evidence="3">The sequence shown here is derived from an EMBL/GenBank/DDBJ whole genome shotgun (WGS) entry which is preliminary data.</text>
</comment>
<feature type="compositionally biased region" description="Basic and acidic residues" evidence="1">
    <location>
        <begin position="1"/>
        <end position="28"/>
    </location>
</feature>
<keyword evidence="2" id="KW-0812">Transmembrane</keyword>
<evidence type="ECO:0000256" key="2">
    <source>
        <dbReference type="SAM" id="Phobius"/>
    </source>
</evidence>
<keyword evidence="4" id="KW-1185">Reference proteome</keyword>
<feature type="compositionally biased region" description="Polar residues" evidence="1">
    <location>
        <begin position="30"/>
        <end position="40"/>
    </location>
</feature>
<dbReference type="EMBL" id="JABFAB010000002">
    <property type="protein sequence ID" value="MBA0641373.1"/>
    <property type="molecule type" value="Genomic_DNA"/>
</dbReference>
<protein>
    <submittedName>
        <fullName evidence="3">Uncharacterized protein</fullName>
    </submittedName>
</protein>
<dbReference type="Proteomes" id="UP000593573">
    <property type="component" value="Unassembled WGS sequence"/>
</dbReference>
<gene>
    <name evidence="3" type="ORF">Goklo_025924</name>
</gene>
<dbReference type="PANTHER" id="PTHR35469:SF5">
    <property type="entry name" value="TRANSMEMBRANE PROTEIN"/>
    <property type="match status" value="1"/>
</dbReference>
<keyword evidence="2" id="KW-1133">Transmembrane helix</keyword>
<sequence length="315" mass="34363">MATDSEKEIAAANMEKEERKRRNAEKGLNRMSQIRSARPQSQEHHPIPPSSTHAKDARRESLSFDAQNDGIRDRNAFFSDDDQTSQTNQSHNISAALFDYFYSILAAGPAGLSEASTSSNLIQGGTHEISSANSVDVGTDKHPMSGRAVGEKDKSKAMQDRKPSTNAESVQKACRNQPNLFSSKLVNSCIIASERARSLCALFIAICVLLSHINFPLLGLSIGRSDSNVASKPLYIILLTDLAIVLSRLFLDKKGVVSAEVEEEKPAAASQDNKENWDGAVMLLERGLVAYQTMRALFIDFSIYAVVVICGTSLL</sequence>
<feature type="compositionally biased region" description="Basic and acidic residues" evidence="1">
    <location>
        <begin position="138"/>
        <end position="163"/>
    </location>
</feature>
<proteinExistence type="predicted"/>
<dbReference type="PANTHER" id="PTHR35469">
    <property type="entry name" value="TRANSMEMBRANE PROTEIN"/>
    <property type="match status" value="1"/>
</dbReference>
<dbReference type="OrthoDB" id="1645757at2759"/>
<keyword evidence="2" id="KW-0472">Membrane</keyword>
<feature type="compositionally biased region" description="Basic and acidic residues" evidence="1">
    <location>
        <begin position="53"/>
        <end position="62"/>
    </location>
</feature>
<dbReference type="AlphaFoldDB" id="A0A7J8TTA6"/>
<accession>A0A7J8TTA6</accession>
<feature type="transmembrane region" description="Helical" evidence="2">
    <location>
        <begin position="199"/>
        <end position="222"/>
    </location>
</feature>
<organism evidence="3 4">
    <name type="scientific">Gossypium klotzschianum</name>
    <dbReference type="NCBI Taxonomy" id="34286"/>
    <lineage>
        <taxon>Eukaryota</taxon>
        <taxon>Viridiplantae</taxon>
        <taxon>Streptophyta</taxon>
        <taxon>Embryophyta</taxon>
        <taxon>Tracheophyta</taxon>
        <taxon>Spermatophyta</taxon>
        <taxon>Magnoliopsida</taxon>
        <taxon>eudicotyledons</taxon>
        <taxon>Gunneridae</taxon>
        <taxon>Pentapetalae</taxon>
        <taxon>rosids</taxon>
        <taxon>malvids</taxon>
        <taxon>Malvales</taxon>
        <taxon>Malvaceae</taxon>
        <taxon>Malvoideae</taxon>
        <taxon>Gossypium</taxon>
    </lineage>
</organism>
<feature type="region of interest" description="Disordered" evidence="1">
    <location>
        <begin position="131"/>
        <end position="169"/>
    </location>
</feature>